<keyword evidence="2" id="KW-0547">Nucleotide-binding</keyword>
<dbReference type="Gene3D" id="3.40.50.300">
    <property type="entry name" value="P-loop containing nucleotide triphosphate hydrolases"/>
    <property type="match status" value="2"/>
</dbReference>
<evidence type="ECO:0000256" key="1">
    <source>
        <dbReference type="ARBA" id="ARBA00007913"/>
    </source>
</evidence>
<dbReference type="SUPFAM" id="SSF52540">
    <property type="entry name" value="P-loop containing nucleoside triphosphate hydrolases"/>
    <property type="match status" value="1"/>
</dbReference>
<evidence type="ECO:0000313" key="10">
    <source>
        <dbReference type="Proteomes" id="UP000658514"/>
    </source>
</evidence>
<keyword evidence="3" id="KW-0378">Hydrolase</keyword>
<dbReference type="RefSeq" id="WP_190540070.1">
    <property type="nucleotide sequence ID" value="NZ_CAWPNO010000024.1"/>
</dbReference>
<dbReference type="InterPro" id="IPR050534">
    <property type="entry name" value="Coronavir_polyprotein_1ab"/>
</dbReference>
<proteinExistence type="inferred from homology"/>
<evidence type="ECO:0000313" key="9">
    <source>
        <dbReference type="EMBL" id="MBD2195660.1"/>
    </source>
</evidence>
<dbReference type="EMBL" id="JACJQH010000012">
    <property type="protein sequence ID" value="MBD2195660.1"/>
    <property type="molecule type" value="Genomic_DNA"/>
</dbReference>
<evidence type="ECO:0000256" key="5">
    <source>
        <dbReference type="ARBA" id="ARBA00022840"/>
    </source>
</evidence>
<organism evidence="9 10">
    <name type="scientific">Calothrix parietina FACHB-288</name>
    <dbReference type="NCBI Taxonomy" id="2692896"/>
    <lineage>
        <taxon>Bacteria</taxon>
        <taxon>Bacillati</taxon>
        <taxon>Cyanobacteriota</taxon>
        <taxon>Cyanophyceae</taxon>
        <taxon>Nostocales</taxon>
        <taxon>Calotrichaceae</taxon>
        <taxon>Calothrix</taxon>
    </lineage>
</organism>
<evidence type="ECO:0000256" key="2">
    <source>
        <dbReference type="ARBA" id="ARBA00022741"/>
    </source>
</evidence>
<evidence type="ECO:0000259" key="7">
    <source>
        <dbReference type="Pfam" id="PF13086"/>
    </source>
</evidence>
<sequence>MGYTEYQKQFHKALDDEIKALRKSGGQKTFLSDGSLLGKRGGQYIYSFTTDTELRFPDDTPVDLEYKSKRYSGILVSVEGFDIILALQKNLGDSIPTAILYTSPWFLLEELKKRLLESSNLKGANRNLAEILLGDKSETNSSTSNSQKLLNQIEQRLQKPIGCNEYQKSAVDKVLNRQVSFIWGPPGTGKTKTLGITVAALVQAGESVLVVAHSNTAVDTAMKSVAQYLQGAPIYENGLVLRYGVATPGSLEEFPQLHVRGVARQQNPKLIEQIERLERQRRDLVKRSRIEKLTELQRQSIQNEIATVKQALQPLKEQLKQKEVELIKQATVVGCTLSKAAIAKEIYQRRFDAIVVDEASMAYIPHCAYISTLANRRIAIFGDFRQLGPISQAETEAAQEWLQRDIFDEAGITQKVNKGQIDSRMVLLKTQYRMNPAISKIPNQLFYNGQLQDGSGVEQRTMPIVQSQPHPGSALILYDLSQLSAFCFKEQQSHSRFNIISALVAVNIAYQSTQTNNSSVGIIAPYNAQARLIQRLLQDLDLTNKSVRVATVHRFQGAEQNLIIFDAVEGSPQAKAGKLVTGGTQSTAMRLANVAISRAQGKFIGLFNYQYIQQTLGSFNIFRKFVDRIYAQANIQSLTWALQPLSNLPGVTYFSQSQDALQQIKLDLLATKEEIAIAWSNSNSNNQLPLSALKRCSSRNVRFFITGKNRNSIATGLQNTHLWDNKADTNMGLVGIDRKCLWVSLNPNSSLAPIIRIDLAQTTKLLYSFLRLVPEQDPGSITAKITQGENPFGQCPDCGQPRWYSRTEYGAYITCSKRPNHSRRKMNEKDTTLLMRFMNINCSVCKQQAIAYKSYKGIYIGCSQRNCNWSTSLESLI</sequence>
<reference evidence="9 10" key="1">
    <citation type="journal article" date="2020" name="ISME J.">
        <title>Comparative genomics reveals insights into cyanobacterial evolution and habitat adaptation.</title>
        <authorList>
            <person name="Chen M.Y."/>
            <person name="Teng W.K."/>
            <person name="Zhao L."/>
            <person name="Hu C.X."/>
            <person name="Zhou Y.K."/>
            <person name="Han B.P."/>
            <person name="Song L.R."/>
            <person name="Shu W.S."/>
        </authorList>
    </citation>
    <scope>NUCLEOTIDE SEQUENCE [LARGE SCALE GENOMIC DNA]</scope>
    <source>
        <strain evidence="9 10">FACHB-288</strain>
    </source>
</reference>
<keyword evidence="5" id="KW-0067">ATP-binding</keyword>
<dbReference type="Pfam" id="PF13087">
    <property type="entry name" value="AAA_12"/>
    <property type="match status" value="1"/>
</dbReference>
<evidence type="ECO:0000256" key="6">
    <source>
        <dbReference type="SAM" id="Coils"/>
    </source>
</evidence>
<dbReference type="PANTHER" id="PTHR43788">
    <property type="entry name" value="DNA2/NAM7 HELICASE FAMILY MEMBER"/>
    <property type="match status" value="1"/>
</dbReference>
<dbReference type="CDD" id="cd18808">
    <property type="entry name" value="SF1_C_Upf1"/>
    <property type="match status" value="1"/>
</dbReference>
<dbReference type="Proteomes" id="UP000658514">
    <property type="component" value="Unassembled WGS sequence"/>
</dbReference>
<feature type="coiled-coil region" evidence="6">
    <location>
        <begin position="260"/>
        <end position="325"/>
    </location>
</feature>
<name>A0ABR8A864_9CYAN</name>
<dbReference type="InterPro" id="IPR047187">
    <property type="entry name" value="SF1_C_Upf1"/>
</dbReference>
<dbReference type="InterPro" id="IPR041677">
    <property type="entry name" value="DNA2/NAM7_AAA_11"/>
</dbReference>
<comment type="similarity">
    <text evidence="1">Belongs to the DNA2/NAM7 helicase family.</text>
</comment>
<evidence type="ECO:0000259" key="8">
    <source>
        <dbReference type="Pfam" id="PF13087"/>
    </source>
</evidence>
<evidence type="ECO:0000256" key="4">
    <source>
        <dbReference type="ARBA" id="ARBA00022806"/>
    </source>
</evidence>
<protein>
    <submittedName>
        <fullName evidence="9">AAA family ATPase</fullName>
    </submittedName>
</protein>
<dbReference type="Pfam" id="PF13086">
    <property type="entry name" value="AAA_11"/>
    <property type="match status" value="1"/>
</dbReference>
<feature type="domain" description="DNA2/NAM7 helicase helicase" evidence="7">
    <location>
        <begin position="163"/>
        <end position="390"/>
    </location>
</feature>
<accession>A0ABR8A864</accession>
<dbReference type="InterPro" id="IPR027417">
    <property type="entry name" value="P-loop_NTPase"/>
</dbReference>
<evidence type="ECO:0000256" key="3">
    <source>
        <dbReference type="ARBA" id="ARBA00022801"/>
    </source>
</evidence>
<dbReference type="InterPro" id="IPR041679">
    <property type="entry name" value="DNA2/NAM7-like_C"/>
</dbReference>
<keyword evidence="6" id="KW-0175">Coiled coil</keyword>
<dbReference type="PANTHER" id="PTHR43788:SF8">
    <property type="entry name" value="DNA-BINDING PROTEIN SMUBP-2"/>
    <property type="match status" value="1"/>
</dbReference>
<gene>
    <name evidence="9" type="ORF">H6G24_09190</name>
</gene>
<keyword evidence="4" id="KW-0347">Helicase</keyword>
<keyword evidence="10" id="KW-1185">Reference proteome</keyword>
<feature type="domain" description="DNA2/NAM7 helicase-like C-terminal" evidence="8">
    <location>
        <begin position="422"/>
        <end position="604"/>
    </location>
</feature>
<comment type="caution">
    <text evidence="9">The sequence shown here is derived from an EMBL/GenBank/DDBJ whole genome shotgun (WGS) entry which is preliminary data.</text>
</comment>